<dbReference type="GO" id="GO:0016020">
    <property type="term" value="C:membrane"/>
    <property type="evidence" value="ECO:0007669"/>
    <property type="project" value="UniProtKB-SubCell"/>
</dbReference>
<name>A0A1Z4C050_9GAMM</name>
<proteinExistence type="predicted"/>
<dbReference type="SMART" id="SM00091">
    <property type="entry name" value="PAS"/>
    <property type="match status" value="1"/>
</dbReference>
<dbReference type="InterPro" id="IPR001932">
    <property type="entry name" value="PPM-type_phosphatase-like_dom"/>
</dbReference>
<evidence type="ECO:0000313" key="9">
    <source>
        <dbReference type="Proteomes" id="UP000197019"/>
    </source>
</evidence>
<dbReference type="RefSeq" id="WP_088619765.1">
    <property type="nucleotide sequence ID" value="NZ_CP022129.1"/>
</dbReference>
<dbReference type="InterPro" id="IPR029095">
    <property type="entry name" value="NarX-like_N"/>
</dbReference>
<keyword evidence="3" id="KW-0378">Hydrolase</keyword>
<dbReference type="SUPFAM" id="SSF81606">
    <property type="entry name" value="PP2C-like"/>
    <property type="match status" value="1"/>
</dbReference>
<dbReference type="InterPro" id="IPR035965">
    <property type="entry name" value="PAS-like_dom_sf"/>
</dbReference>
<dbReference type="Pfam" id="PF07228">
    <property type="entry name" value="SpoIIE"/>
    <property type="match status" value="1"/>
</dbReference>
<evidence type="ECO:0000256" key="4">
    <source>
        <dbReference type="ARBA" id="ARBA00022989"/>
    </source>
</evidence>
<dbReference type="SUPFAM" id="SSF55785">
    <property type="entry name" value="PYP-like sensor domain (PAS domain)"/>
    <property type="match status" value="1"/>
</dbReference>
<evidence type="ECO:0000313" key="8">
    <source>
        <dbReference type="EMBL" id="ASF46893.1"/>
    </source>
</evidence>
<evidence type="ECO:0000259" key="7">
    <source>
        <dbReference type="PROSITE" id="PS50112"/>
    </source>
</evidence>
<keyword evidence="5 6" id="KW-0472">Membrane</keyword>
<protein>
    <recommendedName>
        <fullName evidence="7">PAS domain-containing protein</fullName>
    </recommendedName>
</protein>
<dbReference type="PANTHER" id="PTHR43156:SF2">
    <property type="entry name" value="STAGE II SPORULATION PROTEIN E"/>
    <property type="match status" value="1"/>
</dbReference>
<dbReference type="Pfam" id="PF00989">
    <property type="entry name" value="PAS"/>
    <property type="match status" value="1"/>
</dbReference>
<feature type="domain" description="PAS" evidence="7">
    <location>
        <begin position="247"/>
        <end position="318"/>
    </location>
</feature>
<dbReference type="Proteomes" id="UP000197019">
    <property type="component" value="Chromosome"/>
</dbReference>
<feature type="transmembrane region" description="Helical" evidence="6">
    <location>
        <begin position="213"/>
        <end position="234"/>
    </location>
</feature>
<dbReference type="InterPro" id="IPR052016">
    <property type="entry name" value="Bact_Sigma-Reg"/>
</dbReference>
<reference evidence="8 9" key="1">
    <citation type="submission" date="2017-06" db="EMBL/GenBank/DDBJ databases">
        <title>Genome Sequencing of the methanotroph Methylovulum psychrotolerants str. HV10-M2 isolated from a high-altitude environment.</title>
        <authorList>
            <person name="Mateos-Rivera A."/>
        </authorList>
    </citation>
    <scope>NUCLEOTIDE SEQUENCE [LARGE SCALE GENOMIC DNA]</scope>
    <source>
        <strain evidence="8 9">HV10_M2</strain>
    </source>
</reference>
<keyword evidence="2 6" id="KW-0812">Transmembrane</keyword>
<evidence type="ECO:0000256" key="6">
    <source>
        <dbReference type="SAM" id="Phobius"/>
    </source>
</evidence>
<dbReference type="NCBIfam" id="TIGR00229">
    <property type="entry name" value="sensory_box"/>
    <property type="match status" value="1"/>
</dbReference>
<dbReference type="InterPro" id="IPR000014">
    <property type="entry name" value="PAS"/>
</dbReference>
<dbReference type="EMBL" id="CP022129">
    <property type="protein sequence ID" value="ASF46893.1"/>
    <property type="molecule type" value="Genomic_DNA"/>
</dbReference>
<gene>
    <name evidence="8" type="ORF">CEK71_12880</name>
</gene>
<organism evidence="8 9">
    <name type="scientific">Methylovulum psychrotolerans</name>
    <dbReference type="NCBI Taxonomy" id="1704499"/>
    <lineage>
        <taxon>Bacteria</taxon>
        <taxon>Pseudomonadati</taxon>
        <taxon>Pseudomonadota</taxon>
        <taxon>Gammaproteobacteria</taxon>
        <taxon>Methylococcales</taxon>
        <taxon>Methylococcaceae</taxon>
        <taxon>Methylovulum</taxon>
    </lineage>
</organism>
<evidence type="ECO:0000256" key="5">
    <source>
        <dbReference type="ARBA" id="ARBA00023136"/>
    </source>
</evidence>
<feature type="transmembrane region" description="Helical" evidence="6">
    <location>
        <begin position="30"/>
        <end position="51"/>
    </location>
</feature>
<evidence type="ECO:0000256" key="3">
    <source>
        <dbReference type="ARBA" id="ARBA00022801"/>
    </source>
</evidence>
<dbReference type="SMART" id="SM00331">
    <property type="entry name" value="PP2C_SIG"/>
    <property type="match status" value="1"/>
</dbReference>
<dbReference type="OrthoDB" id="9802500at2"/>
<dbReference type="CDD" id="cd00130">
    <property type="entry name" value="PAS"/>
    <property type="match status" value="1"/>
</dbReference>
<dbReference type="KEGG" id="mpsy:CEK71_12880"/>
<dbReference type="PANTHER" id="PTHR43156">
    <property type="entry name" value="STAGE II SPORULATION PROTEIN E-RELATED"/>
    <property type="match status" value="1"/>
</dbReference>
<dbReference type="PROSITE" id="PS50112">
    <property type="entry name" value="PAS"/>
    <property type="match status" value="1"/>
</dbReference>
<keyword evidence="9" id="KW-1185">Reference proteome</keyword>
<dbReference type="Pfam" id="PF13675">
    <property type="entry name" value="PilJ"/>
    <property type="match status" value="1"/>
</dbReference>
<comment type="subcellular location">
    <subcellularLocation>
        <location evidence="1">Membrane</location>
        <topology evidence="1">Multi-pass membrane protein</topology>
    </subcellularLocation>
</comment>
<dbReference type="Gene3D" id="3.60.40.10">
    <property type="entry name" value="PPM-type phosphatase domain"/>
    <property type="match status" value="1"/>
</dbReference>
<dbReference type="GO" id="GO:0016791">
    <property type="term" value="F:phosphatase activity"/>
    <property type="evidence" value="ECO:0007669"/>
    <property type="project" value="TreeGrafter"/>
</dbReference>
<evidence type="ECO:0000256" key="2">
    <source>
        <dbReference type="ARBA" id="ARBA00022692"/>
    </source>
</evidence>
<evidence type="ECO:0000256" key="1">
    <source>
        <dbReference type="ARBA" id="ARBA00004141"/>
    </source>
</evidence>
<sequence length="938" mass="105413">MNTTVQLAESPQPPRQKDKPKINFLLVNMWGRYTLALLLIAGLTTSAFFIMSDLLKINEKSGAIVNVSGRQRMLSQRGALLALRLIAEQNPVIKAHVRDELTQMTELMLKSHEGLVKGSEEMDLPSTMSDAMHNMYFNPPKALDLQVRNFITMLQTLISDSYQPNTTLDNPHLQYILKEAPNRRLLKTLDEAVNQYEAEAASEIQKAMRWEEYVFITTLLTLFFEGLLIFRPIIKRVKIATNALMKEKQFSENIINTSQALIIAVDQRGDIVLFNQYSQELSGWQAQEVVGKNFFELLIPESDQEQLRTTFHAMFAGQSASQLESPLIIRSGQQLLVEWSNTLIKDPITRQPALLIATGIDVTARHLALTELSSALTKSAALSNRLQEEVSHAGLLQKAMMPPPVFQLPGVHGQVKLTTSTEVGGDYYDYYEVDGCHAVFLVGDVSGHGVAAGTLVSAAKMSVHQLVNQGETDPAAMLEHINNALLAVKHESMFMTMMCFSLDSRNGHLRIANAGHVFPYLWVAAEKDWCAIEAEGLPLGKVEEPGYTEMSLTLQPNDRLFIFTDGIVEEESPTGAAFGFDAIEDLLYQALDAPMEDILELFFGQLQTHCQKDTFSDDVTLMLIEHTQRIAYSTPTPAHTPDKQELMQISGTDFLNDPNIGSQISRQHILVLFDDQQLLELLPFLCIEGVRRVLPAQHAFLRELGWQKLLQQHAIIAGDDIFQWLPHPELQRQFILSHSDDKQFVLQEMTGLLQEETKIPEELREIIILLADELLENSLYGAPRDSQNQPLYPKGTERDVSPAEGIRIDLVKDDKCLGIMVTDHWGTFTPVIFLKRLLLNSAQAGLEAGIGGAGLYLIWRICDYLQVRVFPNQKTQITLLWSLTHESDHDNDSGFQFFYHNEINEVMAEADVLEHFESYSEDLPHPVAANPNPTTGEM</sequence>
<dbReference type="GO" id="GO:0006355">
    <property type="term" value="P:regulation of DNA-templated transcription"/>
    <property type="evidence" value="ECO:0007669"/>
    <property type="project" value="InterPro"/>
</dbReference>
<dbReference type="Gene3D" id="3.30.450.20">
    <property type="entry name" value="PAS domain"/>
    <property type="match status" value="1"/>
</dbReference>
<dbReference type="AlphaFoldDB" id="A0A1Z4C050"/>
<dbReference type="InterPro" id="IPR013767">
    <property type="entry name" value="PAS_fold"/>
</dbReference>
<accession>A0A1Z4C050</accession>
<dbReference type="InterPro" id="IPR036457">
    <property type="entry name" value="PPM-type-like_dom_sf"/>
</dbReference>
<keyword evidence="4 6" id="KW-1133">Transmembrane helix</keyword>